<protein>
    <submittedName>
        <fullName evidence="2">BTB/POZ and TAZ domain-containing protein 4 (BTB and TAZ domain protein 4)</fullName>
    </submittedName>
</protein>
<dbReference type="Proteomes" id="UP001642464">
    <property type="component" value="Unassembled WGS sequence"/>
</dbReference>
<dbReference type="SUPFAM" id="SSF54695">
    <property type="entry name" value="POZ domain"/>
    <property type="match status" value="1"/>
</dbReference>
<sequence>MKVDTSGHSAISYVQAWLQRLDDGDYDFREQLSVELSCLTKVLCCFASTVPSAEHARVSVHEGIVELWEKYLVANTSHDLTIEATDGVVTAHAQMLKGASAVISAMLASPMKEGQAQRIQVKDVPKCAVSLFLEILYTCSTQNEPGYKTTLQALDIAHRWQVDVVVTILGDLLQGMITDANFSEIAEQAVLKGLENLKATSQKFGAESRAVQAQLKGGHVPALVQQLFPSAAPSEQKQSRKRRRL</sequence>
<dbReference type="Gene3D" id="3.30.710.10">
    <property type="entry name" value="Potassium Channel Kv1.1, Chain A"/>
    <property type="match status" value="1"/>
</dbReference>
<keyword evidence="3" id="KW-1185">Reference proteome</keyword>
<proteinExistence type="predicted"/>
<name>A0ABP0S2W2_9DINO</name>
<gene>
    <name evidence="2" type="ORF">SCF082_LOCUS49685</name>
</gene>
<dbReference type="InterPro" id="IPR044714">
    <property type="entry name" value="AtSIBP1-like"/>
</dbReference>
<feature type="domain" description="BTB" evidence="1">
    <location>
        <begin position="78"/>
        <end position="145"/>
    </location>
</feature>
<accession>A0ABP0S2W2</accession>
<dbReference type="PANTHER" id="PTHR46672">
    <property type="entry name" value="OS08G0495500 PROTEIN-RELATED"/>
    <property type="match status" value="1"/>
</dbReference>
<comment type="caution">
    <text evidence="2">The sequence shown here is derived from an EMBL/GenBank/DDBJ whole genome shotgun (WGS) entry which is preliminary data.</text>
</comment>
<dbReference type="InterPro" id="IPR000210">
    <property type="entry name" value="BTB/POZ_dom"/>
</dbReference>
<reference evidence="2 3" key="1">
    <citation type="submission" date="2024-02" db="EMBL/GenBank/DDBJ databases">
        <authorList>
            <person name="Chen Y."/>
            <person name="Shah S."/>
            <person name="Dougan E. K."/>
            <person name="Thang M."/>
            <person name="Chan C."/>
        </authorList>
    </citation>
    <scope>NUCLEOTIDE SEQUENCE [LARGE SCALE GENOMIC DNA]</scope>
</reference>
<dbReference type="SMART" id="SM00225">
    <property type="entry name" value="BTB"/>
    <property type="match status" value="1"/>
</dbReference>
<evidence type="ECO:0000259" key="1">
    <source>
        <dbReference type="PROSITE" id="PS50097"/>
    </source>
</evidence>
<dbReference type="Pfam" id="PF00651">
    <property type="entry name" value="BTB"/>
    <property type="match status" value="1"/>
</dbReference>
<dbReference type="InterPro" id="IPR011333">
    <property type="entry name" value="SKP1/BTB/POZ_sf"/>
</dbReference>
<dbReference type="PANTHER" id="PTHR46672:SF8">
    <property type="entry name" value="BTB DOMAIN-CONTAINING PROTEIN"/>
    <property type="match status" value="1"/>
</dbReference>
<evidence type="ECO:0000313" key="3">
    <source>
        <dbReference type="Proteomes" id="UP001642464"/>
    </source>
</evidence>
<dbReference type="PROSITE" id="PS50097">
    <property type="entry name" value="BTB"/>
    <property type="match status" value="1"/>
</dbReference>
<evidence type="ECO:0000313" key="2">
    <source>
        <dbReference type="EMBL" id="CAK9106674.1"/>
    </source>
</evidence>
<dbReference type="EMBL" id="CAXAMM010042795">
    <property type="protein sequence ID" value="CAK9106674.1"/>
    <property type="molecule type" value="Genomic_DNA"/>
</dbReference>
<organism evidence="2 3">
    <name type="scientific">Durusdinium trenchii</name>
    <dbReference type="NCBI Taxonomy" id="1381693"/>
    <lineage>
        <taxon>Eukaryota</taxon>
        <taxon>Sar</taxon>
        <taxon>Alveolata</taxon>
        <taxon>Dinophyceae</taxon>
        <taxon>Suessiales</taxon>
        <taxon>Symbiodiniaceae</taxon>
        <taxon>Durusdinium</taxon>
    </lineage>
</organism>